<evidence type="ECO:0000313" key="2">
    <source>
        <dbReference type="Proteomes" id="UP000828390"/>
    </source>
</evidence>
<reference evidence="1" key="2">
    <citation type="submission" date="2020-11" db="EMBL/GenBank/DDBJ databases">
        <authorList>
            <person name="McCartney M.A."/>
            <person name="Auch B."/>
            <person name="Kono T."/>
            <person name="Mallez S."/>
            <person name="Becker A."/>
            <person name="Gohl D.M."/>
            <person name="Silverstein K.A.T."/>
            <person name="Koren S."/>
            <person name="Bechman K.B."/>
            <person name="Herman A."/>
            <person name="Abrahante J.E."/>
            <person name="Garbe J."/>
        </authorList>
    </citation>
    <scope>NUCLEOTIDE SEQUENCE</scope>
    <source>
        <strain evidence="1">Duluth1</strain>
        <tissue evidence="1">Whole animal</tissue>
    </source>
</reference>
<dbReference type="AlphaFoldDB" id="A0A9D4E986"/>
<sequence length="56" mass="6170">MLFSRSAVPCSSMFVIIFGQKIRHDPALVLEDLQFAMVAVVVQPLTHIEGRLAPCS</sequence>
<accession>A0A9D4E986</accession>
<gene>
    <name evidence="1" type="ORF">DPMN_175524</name>
</gene>
<comment type="caution">
    <text evidence="1">The sequence shown here is derived from an EMBL/GenBank/DDBJ whole genome shotgun (WGS) entry which is preliminary data.</text>
</comment>
<dbReference type="EMBL" id="JAIWYP010000009">
    <property type="protein sequence ID" value="KAH3774150.1"/>
    <property type="molecule type" value="Genomic_DNA"/>
</dbReference>
<evidence type="ECO:0000313" key="1">
    <source>
        <dbReference type="EMBL" id="KAH3774150.1"/>
    </source>
</evidence>
<dbReference type="Proteomes" id="UP000828390">
    <property type="component" value="Unassembled WGS sequence"/>
</dbReference>
<proteinExistence type="predicted"/>
<reference evidence="1" key="1">
    <citation type="journal article" date="2019" name="bioRxiv">
        <title>The Genome of the Zebra Mussel, Dreissena polymorpha: A Resource for Invasive Species Research.</title>
        <authorList>
            <person name="McCartney M.A."/>
            <person name="Auch B."/>
            <person name="Kono T."/>
            <person name="Mallez S."/>
            <person name="Zhang Y."/>
            <person name="Obille A."/>
            <person name="Becker A."/>
            <person name="Abrahante J.E."/>
            <person name="Garbe J."/>
            <person name="Badalamenti J.P."/>
            <person name="Herman A."/>
            <person name="Mangelson H."/>
            <person name="Liachko I."/>
            <person name="Sullivan S."/>
            <person name="Sone E.D."/>
            <person name="Koren S."/>
            <person name="Silverstein K.A.T."/>
            <person name="Beckman K.B."/>
            <person name="Gohl D.M."/>
        </authorList>
    </citation>
    <scope>NUCLEOTIDE SEQUENCE</scope>
    <source>
        <strain evidence="1">Duluth1</strain>
        <tissue evidence="1">Whole animal</tissue>
    </source>
</reference>
<keyword evidence="2" id="KW-1185">Reference proteome</keyword>
<protein>
    <submittedName>
        <fullName evidence="1">Uncharacterized protein</fullName>
    </submittedName>
</protein>
<organism evidence="1 2">
    <name type="scientific">Dreissena polymorpha</name>
    <name type="common">Zebra mussel</name>
    <name type="synonym">Mytilus polymorpha</name>
    <dbReference type="NCBI Taxonomy" id="45954"/>
    <lineage>
        <taxon>Eukaryota</taxon>
        <taxon>Metazoa</taxon>
        <taxon>Spiralia</taxon>
        <taxon>Lophotrochozoa</taxon>
        <taxon>Mollusca</taxon>
        <taxon>Bivalvia</taxon>
        <taxon>Autobranchia</taxon>
        <taxon>Heteroconchia</taxon>
        <taxon>Euheterodonta</taxon>
        <taxon>Imparidentia</taxon>
        <taxon>Neoheterodontei</taxon>
        <taxon>Myida</taxon>
        <taxon>Dreissenoidea</taxon>
        <taxon>Dreissenidae</taxon>
        <taxon>Dreissena</taxon>
    </lineage>
</organism>
<name>A0A9D4E986_DREPO</name>